<evidence type="ECO:0000256" key="2">
    <source>
        <dbReference type="SAM" id="SignalP"/>
    </source>
</evidence>
<protein>
    <submittedName>
        <fullName evidence="3">Uncharacterized protein</fullName>
    </submittedName>
</protein>
<accession>J6EW29</accession>
<comment type="caution">
    <text evidence="3">The sequence shown here is derived from an EMBL/GenBank/DDBJ whole genome shotgun (WGS) entry which is preliminary data.</text>
</comment>
<feature type="region of interest" description="Disordered" evidence="1">
    <location>
        <begin position="164"/>
        <end position="264"/>
    </location>
</feature>
<organism evidence="3 4">
    <name type="scientific">Trichosporon asahii var. asahii (strain ATCC 90039 / CBS 2479 / JCM 2466 / KCTC 7840 / NBRC 103889/ NCYC 2677 / UAMH 7654)</name>
    <name type="common">Yeast</name>
    <dbReference type="NCBI Taxonomy" id="1186058"/>
    <lineage>
        <taxon>Eukaryota</taxon>
        <taxon>Fungi</taxon>
        <taxon>Dikarya</taxon>
        <taxon>Basidiomycota</taxon>
        <taxon>Agaricomycotina</taxon>
        <taxon>Tremellomycetes</taxon>
        <taxon>Trichosporonales</taxon>
        <taxon>Trichosporonaceae</taxon>
        <taxon>Trichosporon</taxon>
    </lineage>
</organism>
<feature type="signal peptide" evidence="2">
    <location>
        <begin position="1"/>
        <end position="27"/>
    </location>
</feature>
<evidence type="ECO:0000313" key="3">
    <source>
        <dbReference type="EMBL" id="EJT46992.1"/>
    </source>
</evidence>
<feature type="compositionally biased region" description="Low complexity" evidence="1">
    <location>
        <begin position="49"/>
        <end position="61"/>
    </location>
</feature>
<dbReference type="KEGG" id="tasa:A1Q1_04235"/>
<reference evidence="3 4" key="1">
    <citation type="journal article" date="2012" name="Eukaryot. Cell">
        <title>Draft genome sequence of CBS 2479, the standard type strain of Trichosporon asahii.</title>
        <authorList>
            <person name="Yang R.Y."/>
            <person name="Li H.T."/>
            <person name="Zhu H."/>
            <person name="Zhou G.P."/>
            <person name="Wang M."/>
            <person name="Wang L."/>
        </authorList>
    </citation>
    <scope>NUCLEOTIDE SEQUENCE [LARGE SCALE GENOMIC DNA]</scope>
    <source>
        <strain evidence="4">ATCC 90039 / CBS 2479 / JCM 2466 / KCTC 7840 / NCYC 2677 / UAMH 7654</strain>
    </source>
</reference>
<evidence type="ECO:0000313" key="4">
    <source>
        <dbReference type="Proteomes" id="UP000002748"/>
    </source>
</evidence>
<proteinExistence type="predicted"/>
<name>J6EW29_TRIAS</name>
<dbReference type="GeneID" id="25987748"/>
<feature type="chain" id="PRO_5003787939" evidence="2">
    <location>
        <begin position="28"/>
        <end position="264"/>
    </location>
</feature>
<feature type="compositionally biased region" description="Basic residues" evidence="1">
    <location>
        <begin position="36"/>
        <end position="48"/>
    </location>
</feature>
<feature type="compositionally biased region" description="Basic and acidic residues" evidence="1">
    <location>
        <begin position="235"/>
        <end position="264"/>
    </location>
</feature>
<dbReference type="AlphaFoldDB" id="J6EW29"/>
<evidence type="ECO:0000256" key="1">
    <source>
        <dbReference type="SAM" id="MobiDB-lite"/>
    </source>
</evidence>
<gene>
    <name evidence="3" type="ORF">A1Q1_04235</name>
</gene>
<sequence length="264" mass="28530">MPYISTEALVGAALLVALAFGYQHITASGNDATSSAKKKKKNNKKKSKSAVPDDVAPIAVASGSETETKNNKSKKKNKGKQQATVKDPKSTPPATTPRSPAPEPVPDEPKSFAEAAQEDGSQEPKKPKMLAEKLLPKPRKTKVDDMLEPEDRAPQIARVMKIVHDTPASQKVSSFGDDYEDDSEGSSTKPQNDGWNVVAAKKKPVSLSIGGTPAPYKHSNDTSDGLTKLQRKNQKKAEAKKAAKAAEEADRLRRLAMHKKDLER</sequence>
<dbReference type="HOGENOM" id="CLU_1015708_0_0_1"/>
<keyword evidence="2" id="KW-0732">Signal</keyword>
<dbReference type="EMBL" id="ALBS01000266">
    <property type="protein sequence ID" value="EJT46992.1"/>
    <property type="molecule type" value="Genomic_DNA"/>
</dbReference>
<dbReference type="OrthoDB" id="2564465at2759"/>
<feature type="compositionally biased region" description="Basic and acidic residues" evidence="1">
    <location>
        <begin position="122"/>
        <end position="152"/>
    </location>
</feature>
<feature type="region of interest" description="Disordered" evidence="1">
    <location>
        <begin position="27"/>
        <end position="152"/>
    </location>
</feature>
<dbReference type="Proteomes" id="UP000002748">
    <property type="component" value="Unassembled WGS sequence"/>
</dbReference>
<feature type="compositionally biased region" description="Pro residues" evidence="1">
    <location>
        <begin position="90"/>
        <end position="104"/>
    </location>
</feature>
<dbReference type="VEuPathDB" id="FungiDB:A1Q1_04235"/>
<dbReference type="RefSeq" id="XP_014178087.1">
    <property type="nucleotide sequence ID" value="XM_014322612.1"/>
</dbReference>